<protein>
    <submittedName>
        <fullName evidence="8">Tight adherence protein C</fullName>
    </submittedName>
</protein>
<feature type="domain" description="Type II secretion system protein GspF" evidence="7">
    <location>
        <begin position="182"/>
        <end position="309"/>
    </location>
</feature>
<name>A0A1G8YF97_9GAMM</name>
<dbReference type="GO" id="GO:0005886">
    <property type="term" value="C:plasma membrane"/>
    <property type="evidence" value="ECO:0007669"/>
    <property type="project" value="UniProtKB-SubCell"/>
</dbReference>
<feature type="transmembrane region" description="Helical" evidence="6">
    <location>
        <begin position="143"/>
        <end position="166"/>
    </location>
</feature>
<evidence type="ECO:0000256" key="5">
    <source>
        <dbReference type="ARBA" id="ARBA00023136"/>
    </source>
</evidence>
<keyword evidence="4 6" id="KW-1133">Transmembrane helix</keyword>
<dbReference type="EMBL" id="FNEM01000017">
    <property type="protein sequence ID" value="SDK00710.1"/>
    <property type="molecule type" value="Genomic_DNA"/>
</dbReference>
<dbReference type="PANTHER" id="PTHR35007:SF2">
    <property type="entry name" value="PILUS ASSEMBLE PROTEIN"/>
    <property type="match status" value="1"/>
</dbReference>
<reference evidence="9" key="1">
    <citation type="submission" date="2016-10" db="EMBL/GenBank/DDBJ databases">
        <authorList>
            <person name="Varghese N."/>
            <person name="Submissions S."/>
        </authorList>
    </citation>
    <scope>NUCLEOTIDE SEQUENCE [LARGE SCALE GENOMIC DNA]</scope>
    <source>
        <strain evidence="9">DSM 23317</strain>
    </source>
</reference>
<proteinExistence type="predicted"/>
<gene>
    <name evidence="8" type="ORF">SAMN04488540_11741</name>
</gene>
<evidence type="ECO:0000256" key="3">
    <source>
        <dbReference type="ARBA" id="ARBA00022692"/>
    </source>
</evidence>
<dbReference type="AlphaFoldDB" id="A0A1G8YF97"/>
<comment type="subcellular location">
    <subcellularLocation>
        <location evidence="1">Cell membrane</location>
        <topology evidence="1">Multi-pass membrane protein</topology>
    </subcellularLocation>
</comment>
<evidence type="ECO:0000256" key="6">
    <source>
        <dbReference type="SAM" id="Phobius"/>
    </source>
</evidence>
<keyword evidence="5 6" id="KW-0472">Membrane</keyword>
<evidence type="ECO:0000313" key="9">
    <source>
        <dbReference type="Proteomes" id="UP000199527"/>
    </source>
</evidence>
<dbReference type="InterPro" id="IPR018076">
    <property type="entry name" value="T2SS_GspF_dom"/>
</dbReference>
<evidence type="ECO:0000313" key="8">
    <source>
        <dbReference type="EMBL" id="SDK00710.1"/>
    </source>
</evidence>
<evidence type="ECO:0000256" key="4">
    <source>
        <dbReference type="ARBA" id="ARBA00022989"/>
    </source>
</evidence>
<evidence type="ECO:0000256" key="2">
    <source>
        <dbReference type="ARBA" id="ARBA00022475"/>
    </source>
</evidence>
<keyword evidence="3 6" id="KW-0812">Transmembrane</keyword>
<evidence type="ECO:0000259" key="7">
    <source>
        <dbReference type="Pfam" id="PF00482"/>
    </source>
</evidence>
<keyword evidence="9" id="KW-1185">Reference proteome</keyword>
<feature type="transmembrane region" description="Helical" evidence="6">
    <location>
        <begin position="294"/>
        <end position="315"/>
    </location>
</feature>
<dbReference type="Pfam" id="PF00482">
    <property type="entry name" value="T2SSF"/>
    <property type="match status" value="1"/>
</dbReference>
<keyword evidence="2" id="KW-1003">Cell membrane</keyword>
<dbReference type="PANTHER" id="PTHR35007">
    <property type="entry name" value="INTEGRAL MEMBRANE PROTEIN-RELATED"/>
    <property type="match status" value="1"/>
</dbReference>
<sequence length="325" mass="35946">MDYLLSLINEQLQNQTYSIYVVYLIAAGAGITLAIGIGLLFSGLYSPTRQRLAHLKATEGNSPQLQDDFDDSLEHGLNHKKHQKLIGRFAFGNEDTRKRLIHSGFHSNNALAVYNGCRILVFAAAIAGCMFMLRAFPNASGTVLFYGIAVMLGLAFVLPSFVLDTLADKRMRKMKVGFPDALDLLVVCCEAGLGLLAALNRVAQEIRLSHFELAEELQLVCQKNRAGLPMNVALQEFADRTGLEDIRGLNGSITQSMRLGTGIAETLRVYSEEYREKRIQAAEEMAGKLGVKMMFPMIFCIWPSFFIVAIGPAMLKLAEVWDVAF</sequence>
<dbReference type="OrthoDB" id="9810662at2"/>
<organism evidence="8 9">
    <name type="scientific">Ferrimonas sediminum</name>
    <dbReference type="NCBI Taxonomy" id="718193"/>
    <lineage>
        <taxon>Bacteria</taxon>
        <taxon>Pseudomonadati</taxon>
        <taxon>Pseudomonadota</taxon>
        <taxon>Gammaproteobacteria</taxon>
        <taxon>Alteromonadales</taxon>
        <taxon>Ferrimonadaceae</taxon>
        <taxon>Ferrimonas</taxon>
    </lineage>
</organism>
<feature type="transmembrane region" description="Helical" evidence="6">
    <location>
        <begin position="119"/>
        <end position="137"/>
    </location>
</feature>
<dbReference type="RefSeq" id="WP_090367311.1">
    <property type="nucleotide sequence ID" value="NZ_FNEM01000017.1"/>
</dbReference>
<accession>A0A1G8YF97</accession>
<dbReference type="Proteomes" id="UP000199527">
    <property type="component" value="Unassembled WGS sequence"/>
</dbReference>
<evidence type="ECO:0000256" key="1">
    <source>
        <dbReference type="ARBA" id="ARBA00004651"/>
    </source>
</evidence>
<feature type="transmembrane region" description="Helical" evidence="6">
    <location>
        <begin position="20"/>
        <end position="41"/>
    </location>
</feature>